<dbReference type="RefSeq" id="WP_074522183.1">
    <property type="nucleotide sequence ID" value="NZ_FNHZ01000009.1"/>
</dbReference>
<dbReference type="PANTHER" id="PTHR43567">
    <property type="entry name" value="FLAVOREDOXIN-RELATED-RELATED"/>
    <property type="match status" value="1"/>
</dbReference>
<keyword evidence="6" id="KW-1185">Reference proteome</keyword>
<dbReference type="Pfam" id="PF01613">
    <property type="entry name" value="Flavin_Reduct"/>
    <property type="match status" value="1"/>
</dbReference>
<comment type="cofactor">
    <cofactor evidence="1">
        <name>FMN</name>
        <dbReference type="ChEBI" id="CHEBI:58210"/>
    </cofactor>
</comment>
<comment type="similarity">
    <text evidence="3">Belongs to the flavoredoxin family.</text>
</comment>
<dbReference type="InterPro" id="IPR002563">
    <property type="entry name" value="Flavin_Rdtase-like_dom"/>
</dbReference>
<evidence type="ECO:0000259" key="4">
    <source>
        <dbReference type="SMART" id="SM00903"/>
    </source>
</evidence>
<dbReference type="OrthoDB" id="9806228at2"/>
<evidence type="ECO:0000256" key="3">
    <source>
        <dbReference type="ARBA" id="ARBA00038054"/>
    </source>
</evidence>
<dbReference type="SUPFAM" id="SSF50475">
    <property type="entry name" value="FMN-binding split barrel"/>
    <property type="match status" value="1"/>
</dbReference>
<evidence type="ECO:0000256" key="2">
    <source>
        <dbReference type="ARBA" id="ARBA00022630"/>
    </source>
</evidence>
<dbReference type="AlphaFoldDB" id="A0A1G9ZSB6"/>
<reference evidence="6" key="1">
    <citation type="submission" date="2016-10" db="EMBL/GenBank/DDBJ databases">
        <authorList>
            <person name="Varghese N."/>
            <person name="Submissions S."/>
        </authorList>
    </citation>
    <scope>NUCLEOTIDE SEQUENCE [LARGE SCALE GENOMIC DNA]</scope>
    <source>
        <strain evidence="6">M83</strain>
    </source>
</reference>
<organism evidence="5 6">
    <name type="scientific">Lachnospira pectinoschiza</name>
    <dbReference type="NCBI Taxonomy" id="28052"/>
    <lineage>
        <taxon>Bacteria</taxon>
        <taxon>Bacillati</taxon>
        <taxon>Bacillota</taxon>
        <taxon>Clostridia</taxon>
        <taxon>Lachnospirales</taxon>
        <taxon>Lachnospiraceae</taxon>
        <taxon>Lachnospira</taxon>
    </lineage>
</organism>
<feature type="domain" description="Flavin reductase like" evidence="4">
    <location>
        <begin position="13"/>
        <end position="152"/>
    </location>
</feature>
<gene>
    <name evidence="5" type="ORF">SAMN05216544_2213</name>
</gene>
<protein>
    <submittedName>
        <fullName evidence="5">NADH-FMN oxidoreductase RutF, flavin reductase (DIM6/NTAB) family</fullName>
    </submittedName>
</protein>
<evidence type="ECO:0000256" key="1">
    <source>
        <dbReference type="ARBA" id="ARBA00001917"/>
    </source>
</evidence>
<accession>A0A1G9ZSB6</accession>
<dbReference type="PANTHER" id="PTHR43567:SF1">
    <property type="entry name" value="FLAVOREDOXIN"/>
    <property type="match status" value="1"/>
</dbReference>
<dbReference type="GO" id="GO:0016646">
    <property type="term" value="F:oxidoreductase activity, acting on the CH-NH group of donors, NAD or NADP as acceptor"/>
    <property type="evidence" value="ECO:0007669"/>
    <property type="project" value="UniProtKB-ARBA"/>
</dbReference>
<evidence type="ECO:0000313" key="5">
    <source>
        <dbReference type="EMBL" id="SDN23516.1"/>
    </source>
</evidence>
<sequence length="186" mass="19860">MARKNFGAKPLTLPQPVWIIATYDENGVPNAMNAAWGGISESNEITLCLSVGHKTCKNFEKTGAFTISMADAAHVAGCDYVGISSGNKTEDKFSKAGFTATKSELVNAPIINELAVCLECKLKSFDHDSCILKGEIVNVSVDEAALTEDKVDISKVAPIAFDPFNNAYHVLGEKVGDAWGSGKELM</sequence>
<proteinExistence type="inferred from homology"/>
<dbReference type="SMART" id="SM00903">
    <property type="entry name" value="Flavin_Reduct"/>
    <property type="match status" value="1"/>
</dbReference>
<dbReference type="Gene3D" id="2.30.110.10">
    <property type="entry name" value="Electron Transport, Fmn-binding Protein, Chain A"/>
    <property type="match status" value="1"/>
</dbReference>
<dbReference type="EMBL" id="FNHZ01000009">
    <property type="protein sequence ID" value="SDN23516.1"/>
    <property type="molecule type" value="Genomic_DNA"/>
</dbReference>
<keyword evidence="2" id="KW-0285">Flavoprotein</keyword>
<dbReference type="InterPro" id="IPR052174">
    <property type="entry name" value="Flavoredoxin"/>
</dbReference>
<dbReference type="InterPro" id="IPR012349">
    <property type="entry name" value="Split_barrel_FMN-bd"/>
</dbReference>
<dbReference type="Proteomes" id="UP000187651">
    <property type="component" value="Unassembled WGS sequence"/>
</dbReference>
<name>A0A1G9ZSB6_9FIRM</name>
<dbReference type="GO" id="GO:0010181">
    <property type="term" value="F:FMN binding"/>
    <property type="evidence" value="ECO:0007669"/>
    <property type="project" value="InterPro"/>
</dbReference>
<evidence type="ECO:0000313" key="6">
    <source>
        <dbReference type="Proteomes" id="UP000187651"/>
    </source>
</evidence>